<organism evidence="13 14">
    <name type="scientific">Cylicocyclus nassatus</name>
    <name type="common">Nematode worm</name>
    <dbReference type="NCBI Taxonomy" id="53992"/>
    <lineage>
        <taxon>Eukaryota</taxon>
        <taxon>Metazoa</taxon>
        <taxon>Ecdysozoa</taxon>
        <taxon>Nematoda</taxon>
        <taxon>Chromadorea</taxon>
        <taxon>Rhabditida</taxon>
        <taxon>Rhabditina</taxon>
        <taxon>Rhabditomorpha</taxon>
        <taxon>Strongyloidea</taxon>
        <taxon>Strongylidae</taxon>
        <taxon>Cylicocyclus</taxon>
    </lineage>
</organism>
<dbReference type="EMBL" id="CATQJL010000062">
    <property type="protein sequence ID" value="CAJ0592300.1"/>
    <property type="molecule type" value="Genomic_DNA"/>
</dbReference>
<dbReference type="Gene3D" id="3.40.190.290">
    <property type="match status" value="1"/>
</dbReference>
<dbReference type="Gene3D" id="1.20.1050.140">
    <property type="match status" value="1"/>
</dbReference>
<dbReference type="SUPFAM" id="SSF56425">
    <property type="entry name" value="Succinate dehydrogenase/fumarate reductase flavoprotein, catalytic domain"/>
    <property type="match status" value="1"/>
</dbReference>
<evidence type="ECO:0000256" key="10">
    <source>
        <dbReference type="SAM" id="Phobius"/>
    </source>
</evidence>
<dbReference type="AlphaFoldDB" id="A0AA36GI19"/>
<evidence type="ECO:0000256" key="9">
    <source>
        <dbReference type="ARBA" id="ARBA00023136"/>
    </source>
</evidence>
<evidence type="ECO:0000259" key="11">
    <source>
        <dbReference type="Pfam" id="PF00890"/>
    </source>
</evidence>
<dbReference type="InterPro" id="IPR036188">
    <property type="entry name" value="FAD/NAD-bd_sf"/>
</dbReference>
<dbReference type="InterPro" id="IPR003953">
    <property type="entry name" value="FAD-dep_OxRdtase_2_FAD-bd"/>
</dbReference>
<dbReference type="NCBIfam" id="TIGR01411">
    <property type="entry name" value="tatAE"/>
    <property type="match status" value="1"/>
</dbReference>
<dbReference type="InterPro" id="IPR006312">
    <property type="entry name" value="TatA/E"/>
</dbReference>
<dbReference type="GO" id="GO:0043953">
    <property type="term" value="P:protein transport by the Tat complex"/>
    <property type="evidence" value="ECO:0007669"/>
    <property type="project" value="InterPro"/>
</dbReference>
<dbReference type="PRINTS" id="PR01506">
    <property type="entry name" value="TATBPROTEIN"/>
</dbReference>
<keyword evidence="14" id="KW-1185">Reference proteome</keyword>
<dbReference type="Pfam" id="PF02416">
    <property type="entry name" value="TatA_B_E"/>
    <property type="match status" value="1"/>
</dbReference>
<comment type="caution">
    <text evidence="13">The sequence shown here is derived from an EMBL/GenBank/DDBJ whole genome shotgun (WGS) entry which is preliminary data.</text>
</comment>
<evidence type="ECO:0000256" key="5">
    <source>
        <dbReference type="ARBA" id="ARBA00022927"/>
    </source>
</evidence>
<feature type="domain" description="FAD-dependent oxidoreductase 2 FAD-binding" evidence="11">
    <location>
        <begin position="86"/>
        <end position="190"/>
    </location>
</feature>
<feature type="transmembrane region" description="Helical" evidence="10">
    <location>
        <begin position="469"/>
        <end position="494"/>
    </location>
</feature>
<reference evidence="13" key="1">
    <citation type="submission" date="2023-07" db="EMBL/GenBank/DDBJ databases">
        <authorList>
            <consortium name="CYATHOMIX"/>
        </authorList>
    </citation>
    <scope>NUCLEOTIDE SEQUENCE</scope>
    <source>
        <strain evidence="13">N/A</strain>
    </source>
</reference>
<evidence type="ECO:0000256" key="3">
    <source>
        <dbReference type="ARBA" id="ARBA00022630"/>
    </source>
</evidence>
<evidence type="ECO:0000256" key="8">
    <source>
        <dbReference type="ARBA" id="ARBA00023010"/>
    </source>
</evidence>
<evidence type="ECO:0000313" key="13">
    <source>
        <dbReference type="EMBL" id="CAJ0592300.1"/>
    </source>
</evidence>
<evidence type="ECO:0000256" key="1">
    <source>
        <dbReference type="ARBA" id="ARBA00004167"/>
    </source>
</evidence>
<evidence type="ECO:0000256" key="7">
    <source>
        <dbReference type="ARBA" id="ARBA00023002"/>
    </source>
</evidence>
<sequence length="536" mass="58611">MDERVLLAVPLNHSLAIKYKGKKKISFRELHNMPVVTLQKTRKMRYIFDELCERTSTVPEIVFEANSIVLAAELTINDVGPTLITDTMLQEEGRGIGEGVHAGVYLDFRQIKPEIILERLGQVRDLAYRFAGVDIIKEPVLISPTCHYSMGGLEMADFKTGASRVEGVFVAGECSSVSIHGANRLGANSLSEVLVFGHVAGDGAAGEAYTSMQKVCEKLDIELEEIPNWTCCGASHAQGVNDFAALVVNARNISIAENMGLPIMTVCNTCTLQLRNAKKRLDSDQALKDKVNGILKDSGHPYEYKGTAEITHFLWVLDKNPEILNGKVTKPLTGVKVAAYYGCHILRPNDVMNYEDGKNTYSFEKLVKALGADPVPFDESRLCCGFHALYPAEDDVMRAVGKIITSADKAQAQVIVTPCPLCQMQFDMYGDEGVSTVGTASELPILHLQQLVGLALGFTKEEMGFDRHLYGGVVMFGLGVPELALILLIGLVVFGAGKLPEVGRAFGKSIREFKEATTEDSKMINVTENDKESKNV</sequence>
<dbReference type="PANTHER" id="PTHR42947:SF1">
    <property type="entry name" value="COB--COM HETERODISULFIDE REDUCTASE SUBUNIT B 1"/>
    <property type="match status" value="1"/>
</dbReference>
<evidence type="ECO:0000313" key="14">
    <source>
        <dbReference type="Proteomes" id="UP001176961"/>
    </source>
</evidence>
<keyword evidence="6 10" id="KW-1133">Transmembrane helix</keyword>
<evidence type="ECO:0000259" key="12">
    <source>
        <dbReference type="Pfam" id="PF02754"/>
    </source>
</evidence>
<evidence type="ECO:0000256" key="2">
    <source>
        <dbReference type="ARBA" id="ARBA00022448"/>
    </source>
</evidence>
<dbReference type="PANTHER" id="PTHR42947">
    <property type="entry name" value="COB--COM HETERODISULFIDE REDUCTASE SUBUNIT B 1"/>
    <property type="match status" value="1"/>
</dbReference>
<evidence type="ECO:0000256" key="4">
    <source>
        <dbReference type="ARBA" id="ARBA00022692"/>
    </source>
</evidence>
<dbReference type="SUPFAM" id="SSF51905">
    <property type="entry name" value="FAD/NAD(P)-binding domain"/>
    <property type="match status" value="1"/>
</dbReference>
<keyword evidence="7" id="KW-0560">Oxidoreductase</keyword>
<dbReference type="GO" id="GO:0016491">
    <property type="term" value="F:oxidoreductase activity"/>
    <property type="evidence" value="ECO:0007669"/>
    <property type="project" value="UniProtKB-KW"/>
</dbReference>
<evidence type="ECO:0000256" key="6">
    <source>
        <dbReference type="ARBA" id="ARBA00022989"/>
    </source>
</evidence>
<dbReference type="InterPro" id="IPR051278">
    <property type="entry name" value="HdrB/HdrD_reductase"/>
</dbReference>
<dbReference type="Gene3D" id="1.20.5.3310">
    <property type="match status" value="1"/>
</dbReference>
<comment type="subcellular location">
    <subcellularLocation>
        <location evidence="1">Membrane</location>
        <topology evidence="1">Single-pass membrane protein</topology>
    </subcellularLocation>
</comment>
<proteinExistence type="inferred from homology"/>
<dbReference type="InterPro" id="IPR004017">
    <property type="entry name" value="Cys_rich_dom"/>
</dbReference>
<accession>A0AA36GI19</accession>
<dbReference type="GO" id="GO:0016020">
    <property type="term" value="C:membrane"/>
    <property type="evidence" value="ECO:0007669"/>
    <property type="project" value="UniProtKB-SubCell"/>
</dbReference>
<name>A0AA36GI19_CYLNA</name>
<dbReference type="HAMAP" id="MF_00236">
    <property type="entry name" value="TatA_E"/>
    <property type="match status" value="1"/>
</dbReference>
<dbReference type="InterPro" id="IPR003369">
    <property type="entry name" value="TatA/B/E"/>
</dbReference>
<keyword evidence="5" id="KW-0653">Protein transport</keyword>
<feature type="domain" description="Cysteine-rich" evidence="12">
    <location>
        <begin position="337"/>
        <end position="427"/>
    </location>
</feature>
<protein>
    <submittedName>
        <fullName evidence="13">Uncharacterized protein</fullName>
    </submittedName>
</protein>
<feature type="domain" description="Cysteine-rich" evidence="12">
    <location>
        <begin position="206"/>
        <end position="275"/>
    </location>
</feature>
<dbReference type="Pfam" id="PF00890">
    <property type="entry name" value="FAD_binding_2"/>
    <property type="match status" value="1"/>
</dbReference>
<dbReference type="CDD" id="cd05466">
    <property type="entry name" value="PBP2_LTTR_substrate"/>
    <property type="match status" value="1"/>
</dbReference>
<keyword evidence="4 10" id="KW-0812">Transmembrane</keyword>
<keyword evidence="3" id="KW-0285">Flavoprotein</keyword>
<dbReference type="SUPFAM" id="SSF53850">
    <property type="entry name" value="Periplasmic binding protein-like II"/>
    <property type="match status" value="1"/>
</dbReference>
<keyword evidence="9 10" id="KW-0472">Membrane</keyword>
<dbReference type="InterPro" id="IPR027477">
    <property type="entry name" value="Succ_DH/fumarate_Rdtase_cat_sf"/>
</dbReference>
<dbReference type="Proteomes" id="UP001176961">
    <property type="component" value="Unassembled WGS sequence"/>
</dbReference>
<keyword evidence="2" id="KW-0813">Transport</keyword>
<gene>
    <name evidence="13" type="ORF">CYNAS_LOCUS4283</name>
</gene>
<keyword evidence="8" id="KW-0811">Translocation</keyword>
<dbReference type="Pfam" id="PF02754">
    <property type="entry name" value="CCG"/>
    <property type="match status" value="2"/>
</dbReference>